<evidence type="ECO:0000256" key="6">
    <source>
        <dbReference type="ARBA" id="ARBA00023180"/>
    </source>
</evidence>
<dbReference type="Pfam" id="PF13896">
    <property type="entry name" value="Glyco_transf_49"/>
    <property type="match status" value="2"/>
</dbReference>
<dbReference type="OrthoDB" id="411524at2759"/>
<dbReference type="OMA" id="SGQYRIY"/>
<evidence type="ECO:0000313" key="9">
    <source>
        <dbReference type="Proteomes" id="UP000008493"/>
    </source>
</evidence>
<dbReference type="SUPFAM" id="SSF53448">
    <property type="entry name" value="Nucleotide-diphospho-sugar transferases"/>
    <property type="match status" value="1"/>
</dbReference>
<keyword evidence="9" id="KW-1185">Reference proteome</keyword>
<dbReference type="GO" id="GO:0042285">
    <property type="term" value="F:xylosyltransferase activity"/>
    <property type="evidence" value="ECO:0007669"/>
    <property type="project" value="TreeGrafter"/>
</dbReference>
<dbReference type="InParanoid" id="K5W2V8"/>
<feature type="signal peptide" evidence="7">
    <location>
        <begin position="1"/>
        <end position="24"/>
    </location>
</feature>
<proteinExistence type="predicted"/>
<keyword evidence="4" id="KW-1133">Transmembrane helix</keyword>
<keyword evidence="6" id="KW-0325">Glycoprotein</keyword>
<evidence type="ECO:0000313" key="8">
    <source>
        <dbReference type="EMBL" id="EKM81099.1"/>
    </source>
</evidence>
<evidence type="ECO:0000256" key="7">
    <source>
        <dbReference type="SAM" id="SignalP"/>
    </source>
</evidence>
<dbReference type="RefSeq" id="XP_007328182.1">
    <property type="nucleotide sequence ID" value="XM_007328120.1"/>
</dbReference>
<dbReference type="PANTHER" id="PTHR12270:SF25">
    <property type="entry name" value="GLYCOSYLTRANSFERASE-LIKE PROTEIN LARGE"/>
    <property type="match status" value="1"/>
</dbReference>
<evidence type="ECO:0000256" key="5">
    <source>
        <dbReference type="ARBA" id="ARBA00023136"/>
    </source>
</evidence>
<dbReference type="InterPro" id="IPR029044">
    <property type="entry name" value="Nucleotide-diphossugar_trans"/>
</dbReference>
<dbReference type="PANTHER" id="PTHR12270">
    <property type="entry name" value="GLYCOSYLTRANSFERASE-RELATED"/>
    <property type="match status" value="1"/>
</dbReference>
<evidence type="ECO:0000256" key="3">
    <source>
        <dbReference type="ARBA" id="ARBA00022968"/>
    </source>
</evidence>
<feature type="chain" id="PRO_5003885254" description="Glycosyltransferase family 49 protein" evidence="7">
    <location>
        <begin position="25"/>
        <end position="430"/>
    </location>
</feature>
<dbReference type="AlphaFoldDB" id="K5W2V8"/>
<keyword evidence="7" id="KW-0732">Signal</keyword>
<dbReference type="GO" id="GO:0016020">
    <property type="term" value="C:membrane"/>
    <property type="evidence" value="ECO:0007669"/>
    <property type="project" value="UniProtKB-SubCell"/>
</dbReference>
<sequence length="430" mass="50452">MLQRMLHICIALYIILSVLFTTSSLLSSSSNSNSGNLFTRDLRKQIVLESTDLERHYVDESIILSKAFPHLMKPSQIIPYYLRASGVFHKHDITITSIITSNRFEILARLAQRYQGPISVTLHINNATENVPHLLESLHNLYNTTPNMAVYVDVHLVLDTFDRQFNTWRNIARLFARTEYVMMLDVDFYICTDFRETLRNLLRVDGNGEIGTGENIREMFNNGVAAFVVPAFEYISYKEGREYKTFPKTKEHLMQLVQQRRIGMFHRVWAPGHNSTDYDRFYSAKPGEIYKVTQFHSAYEPYTIFRKDGPPWCDERFIGYGGNKAACVYEMYLSGISFYVLSDHFIIHQNHLYEEKTRKNERRFNRKIYTDFKEETCLRYLRNFHDMRSLKTPKARNMIEECSRNKKLSGLIAQVSLNVSLQERYLLLKA</sequence>
<dbReference type="GO" id="GO:0035269">
    <property type="term" value="P:protein O-linked glycosylation via mannose"/>
    <property type="evidence" value="ECO:0007669"/>
    <property type="project" value="TreeGrafter"/>
</dbReference>
<dbReference type="KEGG" id="abp:AGABI1DRAFT71889"/>
<dbReference type="HOGENOM" id="CLU_034771_2_0_1"/>
<evidence type="ECO:0000256" key="4">
    <source>
        <dbReference type="ARBA" id="ARBA00022989"/>
    </source>
</evidence>
<organism evidence="8 9">
    <name type="scientific">Agaricus bisporus var. burnettii (strain JB137-S8 / ATCC MYA-4627 / FGSC 10392)</name>
    <name type="common">White button mushroom</name>
    <dbReference type="NCBI Taxonomy" id="597362"/>
    <lineage>
        <taxon>Eukaryota</taxon>
        <taxon>Fungi</taxon>
        <taxon>Dikarya</taxon>
        <taxon>Basidiomycota</taxon>
        <taxon>Agaricomycotina</taxon>
        <taxon>Agaricomycetes</taxon>
        <taxon>Agaricomycetidae</taxon>
        <taxon>Agaricales</taxon>
        <taxon>Agaricineae</taxon>
        <taxon>Agaricaceae</taxon>
        <taxon>Agaricus</taxon>
    </lineage>
</organism>
<protein>
    <recommendedName>
        <fullName evidence="10">Glycosyltransferase family 49 protein</fullName>
    </recommendedName>
</protein>
<dbReference type="Gene3D" id="3.90.550.10">
    <property type="entry name" value="Spore Coat Polysaccharide Biosynthesis Protein SpsA, Chain A"/>
    <property type="match status" value="1"/>
</dbReference>
<dbReference type="GeneID" id="18830990"/>
<gene>
    <name evidence="8" type="ORF">AGABI1DRAFT_71889</name>
</gene>
<dbReference type="STRING" id="597362.K5W2V8"/>
<keyword evidence="2" id="KW-0812">Transmembrane</keyword>
<comment type="subcellular location">
    <subcellularLocation>
        <location evidence="1">Membrane</location>
        <topology evidence="1">Single-pass type II membrane protein</topology>
    </subcellularLocation>
</comment>
<evidence type="ECO:0000256" key="2">
    <source>
        <dbReference type="ARBA" id="ARBA00022692"/>
    </source>
</evidence>
<dbReference type="eggNOG" id="KOG3765">
    <property type="taxonomic scope" value="Eukaryota"/>
</dbReference>
<reference evidence="9" key="1">
    <citation type="journal article" date="2012" name="Proc. Natl. Acad. Sci. U.S.A.">
        <title>Genome sequence of the button mushroom Agaricus bisporus reveals mechanisms governing adaptation to a humic-rich ecological niche.</title>
        <authorList>
            <person name="Morin E."/>
            <person name="Kohler A."/>
            <person name="Baker A.R."/>
            <person name="Foulongne-Oriol M."/>
            <person name="Lombard V."/>
            <person name="Nagy L.G."/>
            <person name="Ohm R.A."/>
            <person name="Patyshakuliyeva A."/>
            <person name="Brun A."/>
            <person name="Aerts A.L."/>
            <person name="Bailey A.M."/>
            <person name="Billette C."/>
            <person name="Coutinho P.M."/>
            <person name="Deakin G."/>
            <person name="Doddapaneni H."/>
            <person name="Floudas D."/>
            <person name="Grimwood J."/>
            <person name="Hilden K."/>
            <person name="Kuees U."/>
            <person name="LaButti K.M."/>
            <person name="Lapidus A."/>
            <person name="Lindquist E.A."/>
            <person name="Lucas S.M."/>
            <person name="Murat C."/>
            <person name="Riley R.W."/>
            <person name="Salamov A.A."/>
            <person name="Schmutz J."/>
            <person name="Subramanian V."/>
            <person name="Woesten H.A.B."/>
            <person name="Xu J."/>
            <person name="Eastwood D.C."/>
            <person name="Foster G.D."/>
            <person name="Sonnenberg A.S."/>
            <person name="Cullen D."/>
            <person name="de Vries R.P."/>
            <person name="Lundell T."/>
            <person name="Hibbett D.S."/>
            <person name="Henrissat B."/>
            <person name="Burton K.S."/>
            <person name="Kerrigan R.W."/>
            <person name="Challen M.P."/>
            <person name="Grigoriev I.V."/>
            <person name="Martin F."/>
        </authorList>
    </citation>
    <scope>NUCLEOTIDE SEQUENCE [LARGE SCALE GENOMIC DNA]</scope>
    <source>
        <strain evidence="9">JB137-S8 / ATCC MYA-4627 / FGSC 10392</strain>
    </source>
</reference>
<dbReference type="Proteomes" id="UP000008493">
    <property type="component" value="Unassembled WGS sequence"/>
</dbReference>
<dbReference type="InterPro" id="IPR051292">
    <property type="entry name" value="Xyl/GlcA_transferase"/>
</dbReference>
<name>K5W2V8_AGABU</name>
<evidence type="ECO:0008006" key="10">
    <source>
        <dbReference type="Google" id="ProtNLM"/>
    </source>
</evidence>
<accession>K5W2V8</accession>
<dbReference type="EMBL" id="JH971388">
    <property type="protein sequence ID" value="EKM81099.1"/>
    <property type="molecule type" value="Genomic_DNA"/>
</dbReference>
<dbReference type="GO" id="GO:0015020">
    <property type="term" value="F:glucuronosyltransferase activity"/>
    <property type="evidence" value="ECO:0007669"/>
    <property type="project" value="TreeGrafter"/>
</dbReference>
<keyword evidence="5" id="KW-0472">Membrane</keyword>
<evidence type="ECO:0000256" key="1">
    <source>
        <dbReference type="ARBA" id="ARBA00004606"/>
    </source>
</evidence>
<keyword evidence="3" id="KW-0735">Signal-anchor</keyword>